<dbReference type="GO" id="GO:0003677">
    <property type="term" value="F:DNA binding"/>
    <property type="evidence" value="ECO:0007669"/>
    <property type="project" value="UniProtKB-KW"/>
</dbReference>
<sequence length="170" mass="19015">MARRDEDFVAFVDARSAALLRTARLLSAGDRHAAEDLVQTALERAYVAWPRIKRQEAQESYVRSIMTRAAIDRTRRKQRRGEVLTDELPESVDIPAGPEDRDAVWRLLAALSPRQRAVLVLRYYEDLTEAQIAETLGCSPGTVKAHASRGVALMRELCADTPLDPTGTTR</sequence>
<dbReference type="SUPFAM" id="SSF88659">
    <property type="entry name" value="Sigma3 and sigma4 domains of RNA polymerase sigma factors"/>
    <property type="match status" value="1"/>
</dbReference>
<dbReference type="Pfam" id="PF04542">
    <property type="entry name" value="Sigma70_r2"/>
    <property type="match status" value="1"/>
</dbReference>
<dbReference type="Gene3D" id="1.10.10.10">
    <property type="entry name" value="Winged helix-like DNA-binding domain superfamily/Winged helix DNA-binding domain"/>
    <property type="match status" value="1"/>
</dbReference>
<dbReference type="Gene3D" id="1.10.1740.10">
    <property type="match status" value="1"/>
</dbReference>
<dbReference type="InterPro" id="IPR036388">
    <property type="entry name" value="WH-like_DNA-bd_sf"/>
</dbReference>
<dbReference type="GO" id="GO:0016987">
    <property type="term" value="F:sigma factor activity"/>
    <property type="evidence" value="ECO:0007669"/>
    <property type="project" value="UniProtKB-KW"/>
</dbReference>
<reference evidence="8 9" key="1">
    <citation type="submission" date="2020-03" db="EMBL/GenBank/DDBJ databases">
        <title>Nocardioides sp. nov., isolated from fish.</title>
        <authorList>
            <person name="Hyun D.-W."/>
            <person name="Bae J.-W."/>
        </authorList>
    </citation>
    <scope>NUCLEOTIDE SEQUENCE [LARGE SCALE GENOMIC DNA]</scope>
    <source>
        <strain evidence="8 9">HDW12A</strain>
    </source>
</reference>
<name>A0A6G7YCH5_9ACTN</name>
<evidence type="ECO:0000313" key="9">
    <source>
        <dbReference type="Proteomes" id="UP000502035"/>
    </source>
</evidence>
<gene>
    <name evidence="8" type="ORF">G7071_02825</name>
</gene>
<keyword evidence="9" id="KW-1185">Reference proteome</keyword>
<comment type="similarity">
    <text evidence="1">Belongs to the sigma-70 factor family. ECF subfamily.</text>
</comment>
<dbReference type="SUPFAM" id="SSF88946">
    <property type="entry name" value="Sigma2 domain of RNA polymerase sigma factors"/>
    <property type="match status" value="1"/>
</dbReference>
<keyword evidence="3" id="KW-0731">Sigma factor</keyword>
<dbReference type="GO" id="GO:0006352">
    <property type="term" value="P:DNA-templated transcription initiation"/>
    <property type="evidence" value="ECO:0007669"/>
    <property type="project" value="InterPro"/>
</dbReference>
<dbReference type="InterPro" id="IPR007627">
    <property type="entry name" value="RNA_pol_sigma70_r2"/>
</dbReference>
<evidence type="ECO:0000256" key="3">
    <source>
        <dbReference type="ARBA" id="ARBA00023082"/>
    </source>
</evidence>
<dbReference type="InterPro" id="IPR039425">
    <property type="entry name" value="RNA_pol_sigma-70-like"/>
</dbReference>
<dbReference type="Proteomes" id="UP000502035">
    <property type="component" value="Chromosome"/>
</dbReference>
<evidence type="ECO:0000256" key="2">
    <source>
        <dbReference type="ARBA" id="ARBA00023015"/>
    </source>
</evidence>
<evidence type="ECO:0000259" key="7">
    <source>
        <dbReference type="Pfam" id="PF08281"/>
    </source>
</evidence>
<keyword evidence="5" id="KW-0804">Transcription</keyword>
<dbReference type="EMBL" id="CP049866">
    <property type="protein sequence ID" value="QIK74522.1"/>
    <property type="molecule type" value="Genomic_DNA"/>
</dbReference>
<keyword evidence="4" id="KW-0238">DNA-binding</keyword>
<dbReference type="InterPro" id="IPR014284">
    <property type="entry name" value="RNA_pol_sigma-70_dom"/>
</dbReference>
<dbReference type="KEGG" id="npi:G7071_02825"/>
<evidence type="ECO:0000256" key="5">
    <source>
        <dbReference type="ARBA" id="ARBA00023163"/>
    </source>
</evidence>
<dbReference type="InterPro" id="IPR013249">
    <property type="entry name" value="RNA_pol_sigma70_r4_t2"/>
</dbReference>
<feature type="domain" description="RNA polymerase sigma-70 region 2" evidence="6">
    <location>
        <begin position="17"/>
        <end position="80"/>
    </location>
</feature>
<evidence type="ECO:0000256" key="4">
    <source>
        <dbReference type="ARBA" id="ARBA00023125"/>
    </source>
</evidence>
<feature type="domain" description="RNA polymerase sigma factor 70 region 4 type 2" evidence="7">
    <location>
        <begin position="102"/>
        <end position="152"/>
    </location>
</feature>
<dbReference type="NCBIfam" id="TIGR02983">
    <property type="entry name" value="SigE-fam_strep"/>
    <property type="match status" value="1"/>
</dbReference>
<keyword evidence="2" id="KW-0805">Transcription regulation</keyword>
<evidence type="ECO:0000259" key="6">
    <source>
        <dbReference type="Pfam" id="PF04542"/>
    </source>
</evidence>
<dbReference type="InterPro" id="IPR014325">
    <property type="entry name" value="RNA_pol_sigma-E_actinobac"/>
</dbReference>
<evidence type="ECO:0000256" key="1">
    <source>
        <dbReference type="ARBA" id="ARBA00010641"/>
    </source>
</evidence>
<dbReference type="RefSeq" id="WP_166314660.1">
    <property type="nucleotide sequence ID" value="NZ_CP049866.1"/>
</dbReference>
<dbReference type="PANTHER" id="PTHR43133:SF50">
    <property type="entry name" value="ECF RNA POLYMERASE SIGMA FACTOR SIGM"/>
    <property type="match status" value="1"/>
</dbReference>
<dbReference type="PANTHER" id="PTHR43133">
    <property type="entry name" value="RNA POLYMERASE ECF-TYPE SIGMA FACTO"/>
    <property type="match status" value="1"/>
</dbReference>
<dbReference type="InterPro" id="IPR013325">
    <property type="entry name" value="RNA_pol_sigma_r2"/>
</dbReference>
<dbReference type="InterPro" id="IPR013324">
    <property type="entry name" value="RNA_pol_sigma_r3/r4-like"/>
</dbReference>
<evidence type="ECO:0000313" key="8">
    <source>
        <dbReference type="EMBL" id="QIK74522.1"/>
    </source>
</evidence>
<accession>A0A6G7YCH5</accession>
<organism evidence="8 9">
    <name type="scientific">Nocardioides piscis</name>
    <dbReference type="NCBI Taxonomy" id="2714938"/>
    <lineage>
        <taxon>Bacteria</taxon>
        <taxon>Bacillati</taxon>
        <taxon>Actinomycetota</taxon>
        <taxon>Actinomycetes</taxon>
        <taxon>Propionibacteriales</taxon>
        <taxon>Nocardioidaceae</taxon>
        <taxon>Nocardioides</taxon>
    </lineage>
</organism>
<dbReference type="CDD" id="cd06171">
    <property type="entry name" value="Sigma70_r4"/>
    <property type="match status" value="1"/>
</dbReference>
<dbReference type="NCBIfam" id="TIGR02937">
    <property type="entry name" value="sigma70-ECF"/>
    <property type="match status" value="1"/>
</dbReference>
<protein>
    <submittedName>
        <fullName evidence="8">SigE family RNA polymerase sigma factor</fullName>
    </submittedName>
</protein>
<dbReference type="Pfam" id="PF08281">
    <property type="entry name" value="Sigma70_r4_2"/>
    <property type="match status" value="1"/>
</dbReference>
<proteinExistence type="inferred from homology"/>
<dbReference type="AlphaFoldDB" id="A0A6G7YCH5"/>